<dbReference type="EMBL" id="PUHQ01000088">
    <property type="protein sequence ID" value="KAG0657000.1"/>
    <property type="molecule type" value="Genomic_DNA"/>
</dbReference>
<organism evidence="5 6">
    <name type="scientific">Rhodotorula mucilaginosa</name>
    <name type="common">Yeast</name>
    <name type="synonym">Rhodotorula rubra</name>
    <dbReference type="NCBI Taxonomy" id="5537"/>
    <lineage>
        <taxon>Eukaryota</taxon>
        <taxon>Fungi</taxon>
        <taxon>Dikarya</taxon>
        <taxon>Basidiomycota</taxon>
        <taxon>Pucciniomycotina</taxon>
        <taxon>Microbotryomycetes</taxon>
        <taxon>Sporidiobolales</taxon>
        <taxon>Sporidiobolaceae</taxon>
        <taxon>Rhodotorula</taxon>
    </lineage>
</organism>
<dbReference type="InterPro" id="IPR016274">
    <property type="entry name" value="Histidine_acid_Pase_euk"/>
</dbReference>
<feature type="disulfide bond" evidence="4">
    <location>
        <begin position="421"/>
        <end position="431"/>
    </location>
</feature>
<feature type="active site" description="Nucleophile" evidence="3">
    <location>
        <position position="100"/>
    </location>
</feature>
<dbReference type="GO" id="GO:0005576">
    <property type="term" value="C:extracellular region"/>
    <property type="evidence" value="ECO:0007669"/>
    <property type="project" value="UniProtKB-SubCell"/>
</dbReference>
<evidence type="ECO:0000256" key="2">
    <source>
        <dbReference type="ARBA" id="ARBA00023180"/>
    </source>
</evidence>
<dbReference type="PANTHER" id="PTHR20963:SF18">
    <property type="entry name" value="ACID PHOSPHATASE PHO11-RELATED"/>
    <property type="match status" value="1"/>
</dbReference>
<dbReference type="Proteomes" id="UP000777482">
    <property type="component" value="Unassembled WGS sequence"/>
</dbReference>
<dbReference type="GO" id="GO:0016158">
    <property type="term" value="F:inositol hexakisphosphate 3-phosphatase activity"/>
    <property type="evidence" value="ECO:0007669"/>
    <property type="project" value="UniProtKB-EC"/>
</dbReference>
<dbReference type="Gene3D" id="3.40.50.1240">
    <property type="entry name" value="Phosphoglycerate mutase-like"/>
    <property type="match status" value="1"/>
</dbReference>
<dbReference type="SUPFAM" id="SSF53254">
    <property type="entry name" value="Phosphoglycerate mutase-like"/>
    <property type="match status" value="1"/>
</dbReference>
<keyword evidence="2" id="KW-0325">Glycoprotein</keyword>
<sequence>MQFDDAFATLAFPTVLFDSPLILMLIAYSLSVAGVLLSASVRAAPAPSSTAAAVNPLPDYIGRNLGPYSPYYNVGSYVTPPVSCSIDQAGRHAVNILQRHGARFPTSNAGKKISASVSKLKNAKSLGSSLAFVKDYTYALGADDLTPLGAEQSHEAGYIAARRYGSLLHSTTALPFVRSDSSQRVVDSAKNWSVGFLSYRERAADSIGVLVINEAAGSNDTLDDNNCDNAPSSYETAWLAHFAANATVRLNAAAPDTNLTTADTLNLMSCAASTASIPVPYFDLDKYYGNGYGNPLGPVQGVGYVNELLSRLTGNITYVNMDMTQVNHTLDSDPATFPLDKQLYFDASHDNQIASILTAIGLKNGPALAASGPPNTAGQVWITSQIVPFSGRLVTEQLTCDSGARYVRFFINGQLQIPSFCKDYNPETGLCLLTEFVASQGYARANGRGDWAKIINSEAVANAGV</sequence>
<evidence type="ECO:0000313" key="5">
    <source>
        <dbReference type="EMBL" id="KAG0657000.1"/>
    </source>
</evidence>
<dbReference type="PANTHER" id="PTHR20963">
    <property type="entry name" value="MULTIPLE INOSITOL POLYPHOSPHATE PHOSPHATASE-RELATED"/>
    <property type="match status" value="1"/>
</dbReference>
<dbReference type="PROSITE" id="PS00778">
    <property type="entry name" value="HIS_ACID_PHOSPHAT_2"/>
    <property type="match status" value="1"/>
</dbReference>
<evidence type="ECO:0000256" key="1">
    <source>
        <dbReference type="ARBA" id="ARBA00022801"/>
    </source>
</evidence>
<evidence type="ECO:0000256" key="3">
    <source>
        <dbReference type="PIRSR" id="PIRSR000894-1"/>
    </source>
</evidence>
<evidence type="ECO:0000256" key="4">
    <source>
        <dbReference type="PIRSR" id="PIRSR000894-2"/>
    </source>
</evidence>
<dbReference type="Pfam" id="PF00328">
    <property type="entry name" value="His_Phos_2"/>
    <property type="match status" value="1"/>
</dbReference>
<gene>
    <name evidence="5" type="ORF">C6P46_006746</name>
</gene>
<keyword evidence="6" id="KW-1185">Reference proteome</keyword>
<comment type="caution">
    <text evidence="5">The sequence shown here is derived from an EMBL/GenBank/DDBJ whole genome shotgun (WGS) entry which is preliminary data.</text>
</comment>
<evidence type="ECO:0008006" key="7">
    <source>
        <dbReference type="Google" id="ProtNLM"/>
    </source>
</evidence>
<feature type="active site" description="Proton donor" evidence="3">
    <location>
        <position position="350"/>
    </location>
</feature>
<dbReference type="OrthoDB" id="6509975at2759"/>
<name>A0A9P7B3Y9_RHOMI</name>
<dbReference type="PIRSF" id="PIRSF000894">
    <property type="entry name" value="Acid_phosphatase"/>
    <property type="match status" value="1"/>
</dbReference>
<keyword evidence="1" id="KW-0378">Hydrolase</keyword>
<dbReference type="SMR" id="A0A9P7B3Y9"/>
<dbReference type="AlphaFoldDB" id="A0A9P7B3Y9"/>
<dbReference type="GO" id="GO:0003993">
    <property type="term" value="F:acid phosphatase activity"/>
    <property type="evidence" value="ECO:0007669"/>
    <property type="project" value="TreeGrafter"/>
</dbReference>
<dbReference type="InterPro" id="IPR029033">
    <property type="entry name" value="His_PPase_superfam"/>
</dbReference>
<feature type="disulfide bond" evidence="4">
    <location>
        <begin position="84"/>
        <end position="400"/>
    </location>
</feature>
<keyword evidence="4" id="KW-1015">Disulfide bond</keyword>
<accession>A0A9P7B3Y9</accession>
<evidence type="ECO:0000313" key="6">
    <source>
        <dbReference type="Proteomes" id="UP000777482"/>
    </source>
</evidence>
<dbReference type="CDD" id="cd07061">
    <property type="entry name" value="HP_HAP_like"/>
    <property type="match status" value="1"/>
</dbReference>
<proteinExistence type="predicted"/>
<protein>
    <recommendedName>
        <fullName evidence="7">Phytase</fullName>
    </recommendedName>
</protein>
<dbReference type="InterPro" id="IPR033379">
    <property type="entry name" value="Acid_Pase_AS"/>
</dbReference>
<reference evidence="5 6" key="1">
    <citation type="submission" date="2020-11" db="EMBL/GenBank/DDBJ databases">
        <title>Kefir isolates.</title>
        <authorList>
            <person name="Marcisauskas S."/>
            <person name="Kim Y."/>
            <person name="Blasche S."/>
        </authorList>
    </citation>
    <scope>NUCLEOTIDE SEQUENCE [LARGE SCALE GENOMIC DNA]</scope>
    <source>
        <strain evidence="5 6">KR</strain>
    </source>
</reference>
<dbReference type="InterPro" id="IPR000560">
    <property type="entry name" value="His_Pase_clade-2"/>
</dbReference>